<evidence type="ECO:0000313" key="4">
    <source>
        <dbReference type="WBParaSite" id="SBAD_0000131001-mRNA-1"/>
    </source>
</evidence>
<dbReference type="InterPro" id="IPR009072">
    <property type="entry name" value="Histone-fold"/>
</dbReference>
<accession>A0A183ICB1</accession>
<feature type="region of interest" description="Disordered" evidence="1">
    <location>
        <begin position="233"/>
        <end position="269"/>
    </location>
</feature>
<dbReference type="Proteomes" id="UP000270296">
    <property type="component" value="Unassembled WGS sequence"/>
</dbReference>
<proteinExistence type="predicted"/>
<evidence type="ECO:0000313" key="2">
    <source>
        <dbReference type="EMBL" id="VDO93747.1"/>
    </source>
</evidence>
<reference evidence="4" key="1">
    <citation type="submission" date="2016-06" db="UniProtKB">
        <authorList>
            <consortium name="WormBaseParasite"/>
        </authorList>
    </citation>
    <scope>IDENTIFICATION</scope>
</reference>
<dbReference type="SUPFAM" id="SSF47113">
    <property type="entry name" value="Histone-fold"/>
    <property type="match status" value="1"/>
</dbReference>
<gene>
    <name evidence="2" type="ORF">SBAD_LOCUS1255</name>
</gene>
<dbReference type="GO" id="GO:0046982">
    <property type="term" value="F:protein heterodimerization activity"/>
    <property type="evidence" value="ECO:0007669"/>
    <property type="project" value="InterPro"/>
</dbReference>
<feature type="compositionally biased region" description="Acidic residues" evidence="1">
    <location>
        <begin position="257"/>
        <end position="269"/>
    </location>
</feature>
<reference evidence="2 3" key="2">
    <citation type="submission" date="2018-11" db="EMBL/GenBank/DDBJ databases">
        <authorList>
            <consortium name="Pathogen Informatics"/>
        </authorList>
    </citation>
    <scope>NUCLEOTIDE SEQUENCE [LARGE SCALE GENOMIC DNA]</scope>
</reference>
<dbReference type="AlphaFoldDB" id="A0A183ICB1"/>
<dbReference type="WBParaSite" id="SBAD_0000131001-mRNA-1">
    <property type="protein sequence ID" value="SBAD_0000131001-mRNA-1"/>
    <property type="gene ID" value="SBAD_0000131001"/>
</dbReference>
<protein>
    <submittedName>
        <fullName evidence="4">CBFD_NFYB_HMF domain-containing protein</fullName>
    </submittedName>
</protein>
<evidence type="ECO:0000313" key="3">
    <source>
        <dbReference type="Proteomes" id="UP000270296"/>
    </source>
</evidence>
<name>A0A183ICB1_9BILA</name>
<feature type="compositionally biased region" description="Basic and acidic residues" evidence="1">
    <location>
        <begin position="233"/>
        <end position="250"/>
    </location>
</feature>
<sequence>MQKTRRLRRNRSTSKQLGRKAMRITRENQRLNTAFLAFGTIEQVTIKPSTYRVGADRLGDSCKQLCSEAEGLVDNYVDNVLWLYITKKNCTGNMSDAPDSDGRDIDSIDNTKVWTAILMDIIRSGEYNFSDRSLEYMEQLISHNLSEVLERCNVFLRESQRDVLFASDIITALQIIDSLPNDENLPSTSYDFPNSRRVIGGSNFADLLLAVEADEHSGCTDFADMVKMDAEGGRASENKIMDNEEGKTSEASKFCDSSDDDLDAMPNDE</sequence>
<keyword evidence="3" id="KW-1185">Reference proteome</keyword>
<evidence type="ECO:0000256" key="1">
    <source>
        <dbReference type="SAM" id="MobiDB-lite"/>
    </source>
</evidence>
<dbReference type="EMBL" id="UZAM01006764">
    <property type="protein sequence ID" value="VDO93747.1"/>
    <property type="molecule type" value="Genomic_DNA"/>
</dbReference>
<organism evidence="4">
    <name type="scientific">Soboliphyme baturini</name>
    <dbReference type="NCBI Taxonomy" id="241478"/>
    <lineage>
        <taxon>Eukaryota</taxon>
        <taxon>Metazoa</taxon>
        <taxon>Ecdysozoa</taxon>
        <taxon>Nematoda</taxon>
        <taxon>Enoplea</taxon>
        <taxon>Dorylaimia</taxon>
        <taxon>Dioctophymatida</taxon>
        <taxon>Dioctophymatoidea</taxon>
        <taxon>Soboliphymatidae</taxon>
        <taxon>Soboliphyme</taxon>
    </lineage>
</organism>